<dbReference type="EMBL" id="AOIO01000049">
    <property type="protein sequence ID" value="ELY97144.1"/>
    <property type="molecule type" value="Genomic_DNA"/>
</dbReference>
<accession>M0AF33</accession>
<evidence type="ECO:0000313" key="1">
    <source>
        <dbReference type="EMBL" id="ELY97144.1"/>
    </source>
</evidence>
<evidence type="ECO:0000313" key="2">
    <source>
        <dbReference type="Proteomes" id="UP000011554"/>
    </source>
</evidence>
<protein>
    <submittedName>
        <fullName evidence="1">Uncharacterized protein</fullName>
    </submittedName>
</protein>
<keyword evidence="2" id="KW-1185">Reference proteome</keyword>
<organism evidence="1 2">
    <name type="scientific">Natrialba asiatica (strain ATCC 700177 / DSM 12278 / JCM 9576 / FERM P-10747 / NBRC 102637 / 172P1)</name>
    <dbReference type="NCBI Taxonomy" id="29540"/>
    <lineage>
        <taxon>Archaea</taxon>
        <taxon>Methanobacteriati</taxon>
        <taxon>Methanobacteriota</taxon>
        <taxon>Stenosarchaea group</taxon>
        <taxon>Halobacteria</taxon>
        <taxon>Halobacteriales</taxon>
        <taxon>Natrialbaceae</taxon>
        <taxon>Natrialba</taxon>
    </lineage>
</organism>
<gene>
    <name evidence="1" type="ORF">C481_21186</name>
</gene>
<dbReference type="STRING" id="29540.C481_21186"/>
<sequence>MTLLKVERIGFNVPDGGNLHVVDGVAPQYLRVGRYGVGFGPLRLTPFEDSTAVIDGLRYTTPEDDGWFPLAASAGAVGAALHHDRHDEPIDPESTQASRRQVLAATGAGLLALTTAGIASAQEDDGPYQVAEFELTASNRGLNIAVDPLVADYLPDKHTFYVSVNDNSIGRFQAGEESLTLNPGVEGTVTLESDDALSFVAKIIARVTADDEIEYEFQPAAVSNGSEYQSFADAAVGEEIVLSDQPILVDPIDTAEPEATIVTMNDETIPHADDGDSLLGEWYVQDGRQLVYVAGEDAPDTSLVNIQVNVGRLASFRARYL</sequence>
<name>M0AF33_NATA1</name>
<dbReference type="RefSeq" id="WP_006111376.1">
    <property type="nucleotide sequence ID" value="NZ_AOIO01000049.1"/>
</dbReference>
<reference evidence="1 2" key="1">
    <citation type="journal article" date="2014" name="PLoS Genet.">
        <title>Phylogenetically driven sequencing of extremely halophilic archaea reveals strategies for static and dynamic osmo-response.</title>
        <authorList>
            <person name="Becker E.A."/>
            <person name="Seitzer P.M."/>
            <person name="Tritt A."/>
            <person name="Larsen D."/>
            <person name="Krusor M."/>
            <person name="Yao A.I."/>
            <person name="Wu D."/>
            <person name="Madern D."/>
            <person name="Eisen J.A."/>
            <person name="Darling A.E."/>
            <person name="Facciotti M.T."/>
        </authorList>
    </citation>
    <scope>NUCLEOTIDE SEQUENCE [LARGE SCALE GENOMIC DNA]</scope>
    <source>
        <strain evidence="1 2">DSM 12278</strain>
    </source>
</reference>
<dbReference type="PATRIC" id="fig|29540.5.peg.4273"/>
<dbReference type="Proteomes" id="UP000011554">
    <property type="component" value="Unassembled WGS sequence"/>
</dbReference>
<comment type="caution">
    <text evidence="1">The sequence shown here is derived from an EMBL/GenBank/DDBJ whole genome shotgun (WGS) entry which is preliminary data.</text>
</comment>
<proteinExistence type="predicted"/>
<dbReference type="AlphaFoldDB" id="M0AF33"/>